<protein>
    <submittedName>
        <fullName evidence="2">Alpha/beta-hydrolase</fullName>
    </submittedName>
</protein>
<dbReference type="InterPro" id="IPR029058">
    <property type="entry name" value="AB_hydrolase_fold"/>
</dbReference>
<sequence>MSLDHEILGRLRGSESKDGKTIQYRGIKYADIPGRWKEPVMLSQRLNPQGSEYDATKYGPSCPQHPGGFAFDLSLVGNVTLALESNEQSEFECLNLVVTVPAGTKKGDKLPVFVWVHGGGLFYGANSWPQYDTAPFVRTSVNAGKPVISVSINYRFGIFGFLASDELKIPGNIGLRDIACAFKWIKNHIAGFGGDPNRLTAAGESAGAILISYLLVADEKDLFQQAILMSGDSSLRRPRDMRWQNSQYEHNVHFLGLGRASLDNRKKVFFGMSAEELIKNLPMAQHWIATVDGNYIKEDITLGALADPSNAMGKPGWCKQIVVGDTADDGTILKGRIMDNPQIMARLKNALAEIFTPAESKRLLEAYSLTGILNPDQQFKGLLNLGSDLRFYFPTLQEEKGWREKPRGKLYRFHFHQKNPLEGTFKGLASHELDVTYLLQNLPHEFFGEDQRLGREMAEAWIKFTYSDGWGNEVMVIGPNEKISFESPEAYDEKYRKGRGKLLREIGGNCGEKVLKLGEMLQGVFGERMQEVFGQRKL</sequence>
<dbReference type="InterPro" id="IPR002018">
    <property type="entry name" value="CarbesteraseB"/>
</dbReference>
<dbReference type="RefSeq" id="XP_018063805.1">
    <property type="nucleotide sequence ID" value="XM_018223158.1"/>
</dbReference>
<dbReference type="Proteomes" id="UP000070700">
    <property type="component" value="Unassembled WGS sequence"/>
</dbReference>
<evidence type="ECO:0000313" key="3">
    <source>
        <dbReference type="Proteomes" id="UP000070700"/>
    </source>
</evidence>
<dbReference type="GeneID" id="28832884"/>
<proteinExistence type="predicted"/>
<dbReference type="KEGG" id="psco:LY89DRAFT_788306"/>
<organism evidence="2 3">
    <name type="scientific">Mollisia scopiformis</name>
    <name type="common">Conifer needle endophyte fungus</name>
    <name type="synonym">Phialocephala scopiformis</name>
    <dbReference type="NCBI Taxonomy" id="149040"/>
    <lineage>
        <taxon>Eukaryota</taxon>
        <taxon>Fungi</taxon>
        <taxon>Dikarya</taxon>
        <taxon>Ascomycota</taxon>
        <taxon>Pezizomycotina</taxon>
        <taxon>Leotiomycetes</taxon>
        <taxon>Helotiales</taxon>
        <taxon>Mollisiaceae</taxon>
        <taxon>Mollisia</taxon>
    </lineage>
</organism>
<evidence type="ECO:0000259" key="1">
    <source>
        <dbReference type="Pfam" id="PF00135"/>
    </source>
</evidence>
<dbReference type="InterPro" id="IPR050309">
    <property type="entry name" value="Type-B_Carboxylest/Lipase"/>
</dbReference>
<dbReference type="ESTHER" id="9helo-a0a132bal2">
    <property type="family name" value="Fungal_carboxylesterase_lipase"/>
</dbReference>
<dbReference type="AlphaFoldDB" id="A0A132BAL2"/>
<keyword evidence="2" id="KW-0378">Hydrolase</keyword>
<dbReference type="Gene3D" id="3.40.50.1820">
    <property type="entry name" value="alpha/beta hydrolase"/>
    <property type="match status" value="1"/>
</dbReference>
<dbReference type="InParanoid" id="A0A132BAL2"/>
<feature type="domain" description="Carboxylesterase type B" evidence="1">
    <location>
        <begin position="8"/>
        <end position="468"/>
    </location>
</feature>
<dbReference type="Pfam" id="PF00135">
    <property type="entry name" value="COesterase"/>
    <property type="match status" value="1"/>
</dbReference>
<dbReference type="PANTHER" id="PTHR11559">
    <property type="entry name" value="CARBOXYLESTERASE"/>
    <property type="match status" value="1"/>
</dbReference>
<evidence type="ECO:0000313" key="2">
    <source>
        <dbReference type="EMBL" id="KUJ09450.1"/>
    </source>
</evidence>
<gene>
    <name evidence="2" type="ORF">LY89DRAFT_788306</name>
</gene>
<dbReference type="STRING" id="149040.A0A132BAL2"/>
<dbReference type="GO" id="GO:0016787">
    <property type="term" value="F:hydrolase activity"/>
    <property type="evidence" value="ECO:0007669"/>
    <property type="project" value="UniProtKB-KW"/>
</dbReference>
<keyword evidence="3" id="KW-1185">Reference proteome</keyword>
<dbReference type="EMBL" id="KQ947432">
    <property type="protein sequence ID" value="KUJ09450.1"/>
    <property type="molecule type" value="Genomic_DNA"/>
</dbReference>
<dbReference type="SUPFAM" id="SSF53474">
    <property type="entry name" value="alpha/beta-Hydrolases"/>
    <property type="match status" value="1"/>
</dbReference>
<name>A0A132BAL2_MOLSC</name>
<reference evidence="2 3" key="1">
    <citation type="submission" date="2015-10" db="EMBL/GenBank/DDBJ databases">
        <title>Full genome of DAOMC 229536 Phialocephala scopiformis, a fungal endophyte of spruce producing the potent anti-insectan compound rugulosin.</title>
        <authorList>
            <consortium name="DOE Joint Genome Institute"/>
            <person name="Walker A.K."/>
            <person name="Frasz S.L."/>
            <person name="Seifert K.A."/>
            <person name="Miller J.D."/>
            <person name="Mondo S.J."/>
            <person name="Labutti K."/>
            <person name="Lipzen A."/>
            <person name="Dockter R."/>
            <person name="Kennedy M."/>
            <person name="Grigoriev I.V."/>
            <person name="Spatafora J.W."/>
        </authorList>
    </citation>
    <scope>NUCLEOTIDE SEQUENCE [LARGE SCALE GENOMIC DNA]</scope>
    <source>
        <strain evidence="2 3">CBS 120377</strain>
    </source>
</reference>
<dbReference type="OrthoDB" id="3200163at2759"/>
<accession>A0A132BAL2</accession>